<dbReference type="Proteomes" id="UP001220256">
    <property type="component" value="Unassembled WGS sequence"/>
</dbReference>
<sequence length="77" mass="9061">MSKNNVLRGELLPSKKGPSMRYLETESPTKLRRCFYNPAGDRRRKAYIAELLNFRVALYRMVIKLRFGTPEEISRLI</sequence>
<reference evidence="1 2" key="1">
    <citation type="journal article" date="2023" name="IMA Fungus">
        <title>Comparative genomic study of the Penicillium genus elucidates a diverse pangenome and 15 lateral gene transfer events.</title>
        <authorList>
            <person name="Petersen C."/>
            <person name="Sorensen T."/>
            <person name="Nielsen M.R."/>
            <person name="Sondergaard T.E."/>
            <person name="Sorensen J.L."/>
            <person name="Fitzpatrick D.A."/>
            <person name="Frisvad J.C."/>
            <person name="Nielsen K.L."/>
        </authorList>
    </citation>
    <scope>NUCLEOTIDE SEQUENCE [LARGE SCALE GENOMIC DNA]</scope>
    <source>
        <strain evidence="1 2">IBT 3361</strain>
    </source>
</reference>
<keyword evidence="2" id="KW-1185">Reference proteome</keyword>
<accession>A0ABQ8W8H6</accession>
<name>A0ABQ8W8H6_PENCH</name>
<evidence type="ECO:0000313" key="2">
    <source>
        <dbReference type="Proteomes" id="UP001220256"/>
    </source>
</evidence>
<protein>
    <submittedName>
        <fullName evidence="1">Uncharacterized protein</fullName>
    </submittedName>
</protein>
<evidence type="ECO:0000313" key="1">
    <source>
        <dbReference type="EMBL" id="KAJ5260166.1"/>
    </source>
</evidence>
<gene>
    <name evidence="1" type="ORF">N7505_009547</name>
</gene>
<comment type="caution">
    <text evidence="1">The sequence shown here is derived from an EMBL/GenBank/DDBJ whole genome shotgun (WGS) entry which is preliminary data.</text>
</comment>
<proteinExistence type="predicted"/>
<organism evidence="1 2">
    <name type="scientific">Penicillium chrysogenum</name>
    <name type="common">Penicillium notatum</name>
    <dbReference type="NCBI Taxonomy" id="5076"/>
    <lineage>
        <taxon>Eukaryota</taxon>
        <taxon>Fungi</taxon>
        <taxon>Dikarya</taxon>
        <taxon>Ascomycota</taxon>
        <taxon>Pezizomycotina</taxon>
        <taxon>Eurotiomycetes</taxon>
        <taxon>Eurotiomycetidae</taxon>
        <taxon>Eurotiales</taxon>
        <taxon>Aspergillaceae</taxon>
        <taxon>Penicillium</taxon>
        <taxon>Penicillium chrysogenum species complex</taxon>
    </lineage>
</organism>
<dbReference type="EMBL" id="JAPVEB010000008">
    <property type="protein sequence ID" value="KAJ5260166.1"/>
    <property type="molecule type" value="Genomic_DNA"/>
</dbReference>